<keyword evidence="4" id="KW-1185">Reference proteome</keyword>
<dbReference type="SUPFAM" id="SSF48452">
    <property type="entry name" value="TPR-like"/>
    <property type="match status" value="3"/>
</dbReference>
<dbReference type="InterPro" id="IPR027417">
    <property type="entry name" value="P-loop_NTPase"/>
</dbReference>
<feature type="domain" description="Bacterial transcriptional activator" evidence="2">
    <location>
        <begin position="95"/>
        <end position="231"/>
    </location>
</feature>
<dbReference type="InterPro" id="IPR019734">
    <property type="entry name" value="TPR_rpt"/>
</dbReference>
<dbReference type="InterPro" id="IPR011990">
    <property type="entry name" value="TPR-like_helical_dom_sf"/>
</dbReference>
<gene>
    <name evidence="3" type="ORF">DAERI_070092</name>
</gene>
<evidence type="ECO:0000313" key="3">
    <source>
        <dbReference type="EMBL" id="GBF06094.1"/>
    </source>
</evidence>
<dbReference type="Pfam" id="PF13424">
    <property type="entry name" value="TPR_12"/>
    <property type="match status" value="1"/>
</dbReference>
<feature type="repeat" description="TPR" evidence="1">
    <location>
        <begin position="875"/>
        <end position="908"/>
    </location>
</feature>
<dbReference type="SMART" id="SM00028">
    <property type="entry name" value="TPR"/>
    <property type="match status" value="6"/>
</dbReference>
<dbReference type="SMART" id="SM01043">
    <property type="entry name" value="BTAD"/>
    <property type="match status" value="1"/>
</dbReference>
<comment type="caution">
    <text evidence="3">The sequence shown here is derived from an EMBL/GenBank/DDBJ whole genome shotgun (WGS) entry which is preliminary data.</text>
</comment>
<name>A0A2I9CVV3_9DEIO</name>
<dbReference type="Gene3D" id="1.25.40.10">
    <property type="entry name" value="Tetratricopeptide repeat domain"/>
    <property type="match status" value="2"/>
</dbReference>
<dbReference type="Gene3D" id="1.10.10.10">
    <property type="entry name" value="Winged helix-like DNA-binding domain superfamily/Winged helix DNA-binding domain"/>
    <property type="match status" value="1"/>
</dbReference>
<sequence>MNALPWHYELLGTARLLGPDGQRLHPERKTAALLAWLALEGPTRRARLTALLWPETREASARNNLVQMLRKLRAATGTDLVEGGELLCLAPGLRVDALEARDALTRGQYADLASPGGDVLEGLNYDDCPDLDDWLLAERGRWAEWRAGAAREEAARLEREGDYDGAVARTKDLLDLDPVSEDAWRRLMRLHYLRGDRAAALDAYRRCEALLRREFGVEPLPETAALLRDIERGRVPVPPRTGGGSIPLAALRPPHLVGRDREWARMEEAWQAGQVIFLSGEPGSGKTRLARDFAASKGEVLLLEGRPGDMGQPFATAARNLRAGLARCPGAVLEPWERRELSRILPELAEPGAQVPPLQDEADTLRFKQATLHLVRATSEGLAAFVTDDIQYFDPASHDFGAFMMSAAFPLGQPGGLPHFIDTYRRGELPPDLEAAIQNLVDAGVAVVIELHPLGEADLDALMDDLGVPHEPELRAGLRRYAGGNPLFLLETVRHLIETGGLEQGLPARLPPPGRVGPLLARRLERLSGPALQAARAAAVLQSDFDLELVAEVLKAPILDAVAAWEELEAAQIVRENRFSHDLVYEAVRAGTPGAVRQLLHRGAARALAGREGNAARVGGHWLEGGDFRQAVPWLLKAARAAQGTLRLLEAADFYRQAADAARRADDPHAAFGALQARAETLGHLDDRAARQEALDELFAVARTPLERARAWQLQSELHLASQEGAQTEAAARRGLEALAETFTETPAVTEQRANLEASVGSALWLQGRMTEAAEALRRAVAALEGLGESQSLAANLSNLGAVLDHLERHREATALHRRACDLFERGGHLSDLAATLYNLSVNLLDQGDARGSLAAAQRAHEIESRMDGDSSGAAVGHANIGQAYASLGQYDLALREFARAREATREGSWHAGYFPTLAAEVWLTLGQSERAANDLALAQGWPGVPGPYRSRTLVALGMLALRRGEDPSEWFADAEEALGAAPRPLSQARVWLASALAAPPEEALALARGAGTLARANDLGGLEIAAATRSAQALLALRRPAEALGCAREAERLLRTLEPAFLTRGEALFTLGRALEAAGEDGAPAFALAREWVRATAERHVPPEFRARFLEGQFAGHALS</sequence>
<dbReference type="Pfam" id="PF13191">
    <property type="entry name" value="AAA_16"/>
    <property type="match status" value="1"/>
</dbReference>
<proteinExistence type="predicted"/>
<reference evidence="4" key="1">
    <citation type="submission" date="2018-01" db="EMBL/GenBank/DDBJ databases">
        <title>Draft Genome Sequence of the Radioresistant Bacterium Deinococcus aerius TR0125, Isolated from the Higher Atmosphere above Japan.</title>
        <authorList>
            <person name="Satoh K."/>
            <person name="Arai H."/>
            <person name="Sanzen T."/>
            <person name="Kawaguchi Y."/>
            <person name="Hayashi H."/>
            <person name="Yokobori S."/>
            <person name="Yamagishi A."/>
            <person name="Oono Y."/>
            <person name="Narumi I."/>
        </authorList>
    </citation>
    <scope>NUCLEOTIDE SEQUENCE [LARGE SCALE GENOMIC DNA]</scope>
    <source>
        <strain evidence="4">TR0125</strain>
    </source>
</reference>
<dbReference type="PANTHER" id="PTHR35807">
    <property type="entry name" value="TRANSCRIPTIONAL REGULATOR REDD-RELATED"/>
    <property type="match status" value="1"/>
</dbReference>
<dbReference type="InterPro" id="IPR041664">
    <property type="entry name" value="AAA_16"/>
</dbReference>
<dbReference type="AlphaFoldDB" id="A0A2I9CVV3"/>
<dbReference type="Pfam" id="PF03704">
    <property type="entry name" value="BTAD"/>
    <property type="match status" value="1"/>
</dbReference>
<dbReference type="EMBL" id="BFAG01000007">
    <property type="protein sequence ID" value="GBF06094.1"/>
    <property type="molecule type" value="Genomic_DNA"/>
</dbReference>
<organism evidence="3 4">
    <name type="scientific">Deinococcus aerius</name>
    <dbReference type="NCBI Taxonomy" id="200253"/>
    <lineage>
        <taxon>Bacteria</taxon>
        <taxon>Thermotogati</taxon>
        <taxon>Deinococcota</taxon>
        <taxon>Deinococci</taxon>
        <taxon>Deinococcales</taxon>
        <taxon>Deinococcaceae</taxon>
        <taxon>Deinococcus</taxon>
    </lineage>
</organism>
<dbReference type="OrthoDB" id="74119at2"/>
<accession>A0A2I9CVV3</accession>
<dbReference type="PROSITE" id="PS50005">
    <property type="entry name" value="TPR"/>
    <property type="match status" value="1"/>
</dbReference>
<dbReference type="InterPro" id="IPR005158">
    <property type="entry name" value="BTAD"/>
</dbReference>
<dbReference type="RefSeq" id="WP_103129494.1">
    <property type="nucleotide sequence ID" value="NZ_BFAG01000007.1"/>
</dbReference>
<evidence type="ECO:0000259" key="2">
    <source>
        <dbReference type="SMART" id="SM01043"/>
    </source>
</evidence>
<dbReference type="SUPFAM" id="SSF52540">
    <property type="entry name" value="P-loop containing nucleoside triphosphate hydrolases"/>
    <property type="match status" value="1"/>
</dbReference>
<protein>
    <submittedName>
        <fullName evidence="3">Transcriptional activator domain protein</fullName>
    </submittedName>
</protein>
<dbReference type="InterPro" id="IPR051677">
    <property type="entry name" value="AfsR-DnrI-RedD_regulator"/>
</dbReference>
<keyword evidence="1" id="KW-0802">TPR repeat</keyword>
<evidence type="ECO:0000256" key="1">
    <source>
        <dbReference type="PROSITE-ProRule" id="PRU00339"/>
    </source>
</evidence>
<dbReference type="Gene3D" id="3.40.50.300">
    <property type="entry name" value="P-loop containing nucleotide triphosphate hydrolases"/>
    <property type="match status" value="1"/>
</dbReference>
<dbReference type="InterPro" id="IPR036388">
    <property type="entry name" value="WH-like_DNA-bd_sf"/>
</dbReference>
<dbReference type="Proteomes" id="UP000236569">
    <property type="component" value="Unassembled WGS sequence"/>
</dbReference>
<evidence type="ECO:0000313" key="4">
    <source>
        <dbReference type="Proteomes" id="UP000236569"/>
    </source>
</evidence>